<keyword evidence="3" id="KW-1185">Reference proteome</keyword>
<dbReference type="STRING" id="268407.PWYN_20180"/>
<dbReference type="PROSITE" id="PS51502">
    <property type="entry name" value="S_R_A_B_BARREL"/>
    <property type="match status" value="1"/>
</dbReference>
<reference evidence="2 3" key="2">
    <citation type="submission" date="2014-10" db="EMBL/GenBank/DDBJ databases">
        <title>Comparative genomics of the Paenibacillus odorifer group.</title>
        <authorList>
            <person name="Tsai Y.-C."/>
            <person name="Martin N."/>
            <person name="Korlach J."/>
            <person name="Wiedmann M."/>
        </authorList>
    </citation>
    <scope>NUCLEOTIDE SEQUENCE [LARGE SCALE GENOMIC DNA]</scope>
    <source>
        <strain evidence="2 3">DSM 18334</strain>
    </source>
</reference>
<evidence type="ECO:0000313" key="3">
    <source>
        <dbReference type="Proteomes" id="UP000029734"/>
    </source>
</evidence>
<comment type="caution">
    <text evidence="2">The sequence shown here is derived from an EMBL/GenBank/DDBJ whole genome shotgun (WGS) entry which is preliminary data.</text>
</comment>
<dbReference type="Gene3D" id="3.30.70.100">
    <property type="match status" value="1"/>
</dbReference>
<gene>
    <name evidence="2" type="ORF">PWYN_20180</name>
</gene>
<dbReference type="AlphaFoldDB" id="A0A098M3B6"/>
<dbReference type="SUPFAM" id="SSF54909">
    <property type="entry name" value="Dimeric alpha+beta barrel"/>
    <property type="match status" value="1"/>
</dbReference>
<accession>A0A098M3B6</accession>
<evidence type="ECO:0000313" key="2">
    <source>
        <dbReference type="EMBL" id="KGE16989.1"/>
    </source>
</evidence>
<dbReference type="OrthoDB" id="9808130at2"/>
<dbReference type="InterPro" id="IPR011008">
    <property type="entry name" value="Dimeric_a/b-barrel"/>
</dbReference>
<evidence type="ECO:0000259" key="1">
    <source>
        <dbReference type="PROSITE" id="PS51502"/>
    </source>
</evidence>
<dbReference type="eggNOG" id="ENOG5032U0B">
    <property type="taxonomic scope" value="Bacteria"/>
</dbReference>
<proteinExistence type="predicted"/>
<dbReference type="Proteomes" id="UP000029734">
    <property type="component" value="Unassembled WGS sequence"/>
</dbReference>
<dbReference type="EMBL" id="JQCR01000003">
    <property type="protein sequence ID" value="KGE16989.1"/>
    <property type="molecule type" value="Genomic_DNA"/>
</dbReference>
<feature type="domain" description="Stress-response A/B barrel" evidence="1">
    <location>
        <begin position="6"/>
        <end position="98"/>
    </location>
</feature>
<reference evidence="2 3" key="1">
    <citation type="submission" date="2014-08" db="EMBL/GenBank/DDBJ databases">
        <authorList>
            <person name="den Bakker H.C."/>
        </authorList>
    </citation>
    <scope>NUCLEOTIDE SEQUENCE [LARGE SCALE GENOMIC DNA]</scope>
    <source>
        <strain evidence="2 3">DSM 18334</strain>
    </source>
</reference>
<dbReference type="InterPro" id="IPR013097">
    <property type="entry name" value="Dabb"/>
</dbReference>
<organism evidence="2 3">
    <name type="scientific">Paenibacillus wynnii</name>
    <dbReference type="NCBI Taxonomy" id="268407"/>
    <lineage>
        <taxon>Bacteria</taxon>
        <taxon>Bacillati</taxon>
        <taxon>Bacillota</taxon>
        <taxon>Bacilli</taxon>
        <taxon>Bacillales</taxon>
        <taxon>Paenibacillaceae</taxon>
        <taxon>Paenibacillus</taxon>
    </lineage>
</organism>
<dbReference type="SMART" id="SM00886">
    <property type="entry name" value="Dabb"/>
    <property type="match status" value="1"/>
</dbReference>
<name>A0A098M3B6_9BACL</name>
<sequence length="103" mass="12302">MSSPYIKHMVIFNLKHEVGSAEAERFLQESKSVLVTIPVVRNFEVLRQMSVKNDYDYGFSMEFVSLADYDTYNNHPMHVEYVQDRWMVEVERFLEIDFQEIDV</sequence>
<dbReference type="Pfam" id="PF07876">
    <property type="entry name" value="Dabb"/>
    <property type="match status" value="1"/>
</dbReference>
<dbReference type="RefSeq" id="WP_036655396.1">
    <property type="nucleotide sequence ID" value="NZ_JQCR01000003.1"/>
</dbReference>
<protein>
    <submittedName>
        <fullName evidence="2">Stress responsive protein</fullName>
    </submittedName>
</protein>